<name>A0ABP7J674_9ACTN</name>
<keyword evidence="2" id="KW-1185">Reference proteome</keyword>
<organism evidence="1 2">
    <name type="scientific">Streptomyces coacervatus</name>
    <dbReference type="NCBI Taxonomy" id="647381"/>
    <lineage>
        <taxon>Bacteria</taxon>
        <taxon>Bacillati</taxon>
        <taxon>Actinomycetota</taxon>
        <taxon>Actinomycetes</taxon>
        <taxon>Kitasatosporales</taxon>
        <taxon>Streptomycetaceae</taxon>
        <taxon>Streptomyces</taxon>
    </lineage>
</organism>
<evidence type="ECO:0000313" key="1">
    <source>
        <dbReference type="EMBL" id="GAA3835007.1"/>
    </source>
</evidence>
<protein>
    <submittedName>
        <fullName evidence="1">Uncharacterized protein</fullName>
    </submittedName>
</protein>
<reference evidence="2" key="1">
    <citation type="journal article" date="2019" name="Int. J. Syst. Evol. Microbiol.">
        <title>The Global Catalogue of Microorganisms (GCM) 10K type strain sequencing project: providing services to taxonomists for standard genome sequencing and annotation.</title>
        <authorList>
            <consortium name="The Broad Institute Genomics Platform"/>
            <consortium name="The Broad Institute Genome Sequencing Center for Infectious Disease"/>
            <person name="Wu L."/>
            <person name="Ma J."/>
        </authorList>
    </citation>
    <scope>NUCLEOTIDE SEQUENCE [LARGE SCALE GENOMIC DNA]</scope>
    <source>
        <strain evidence="2">JCM 17138</strain>
    </source>
</reference>
<accession>A0ABP7J674</accession>
<dbReference type="Proteomes" id="UP001501009">
    <property type="component" value="Unassembled WGS sequence"/>
</dbReference>
<proteinExistence type="predicted"/>
<evidence type="ECO:0000313" key="2">
    <source>
        <dbReference type="Proteomes" id="UP001501009"/>
    </source>
</evidence>
<comment type="caution">
    <text evidence="1">The sequence shown here is derived from an EMBL/GenBank/DDBJ whole genome shotgun (WGS) entry which is preliminary data.</text>
</comment>
<dbReference type="EMBL" id="BAABDE010000031">
    <property type="protein sequence ID" value="GAA3835007.1"/>
    <property type="molecule type" value="Genomic_DNA"/>
</dbReference>
<gene>
    <name evidence="1" type="ORF">GCM10022403_079720</name>
</gene>
<sequence>MPVGAAGPVRAAEAVAEVAATPFSRWAAEAVAAVVGAEEAPAAVAEAPAAS</sequence>